<reference evidence="13 14" key="1">
    <citation type="journal article" date="2021" name="Sci. Rep.">
        <title>Genome sequencing of the multicellular alga Astrephomene provides insights into convergent evolution of germ-soma differentiation.</title>
        <authorList>
            <person name="Yamashita S."/>
            <person name="Yamamoto K."/>
            <person name="Matsuzaki R."/>
            <person name="Suzuki S."/>
            <person name="Yamaguchi H."/>
            <person name="Hirooka S."/>
            <person name="Minakuchi Y."/>
            <person name="Miyagishima S."/>
            <person name="Kawachi M."/>
            <person name="Toyoda A."/>
            <person name="Nozaki H."/>
        </authorList>
    </citation>
    <scope>NUCLEOTIDE SEQUENCE [LARGE SCALE GENOMIC DNA]</scope>
    <source>
        <strain evidence="13 14">NIES-4017</strain>
    </source>
</reference>
<evidence type="ECO:0000256" key="4">
    <source>
        <dbReference type="ARBA" id="ARBA00022676"/>
    </source>
</evidence>
<evidence type="ECO:0000256" key="8">
    <source>
        <dbReference type="ARBA" id="ARBA00022989"/>
    </source>
</evidence>
<comment type="cofactor">
    <cofactor evidence="11">
        <name>Mn(2+)</name>
        <dbReference type="ChEBI" id="CHEBI:29035"/>
    </cofactor>
</comment>
<keyword evidence="5" id="KW-0808">Transferase</keyword>
<evidence type="ECO:0000256" key="11">
    <source>
        <dbReference type="RuleBase" id="RU363063"/>
    </source>
</evidence>
<organism evidence="13 14">
    <name type="scientific">Astrephomene gubernaculifera</name>
    <dbReference type="NCBI Taxonomy" id="47775"/>
    <lineage>
        <taxon>Eukaryota</taxon>
        <taxon>Viridiplantae</taxon>
        <taxon>Chlorophyta</taxon>
        <taxon>core chlorophytes</taxon>
        <taxon>Chlorophyceae</taxon>
        <taxon>CS clade</taxon>
        <taxon>Chlamydomonadales</taxon>
        <taxon>Astrephomenaceae</taxon>
        <taxon>Astrephomene</taxon>
    </lineage>
</organism>
<dbReference type="AlphaFoldDB" id="A0AAD3DKN4"/>
<dbReference type="GO" id="GO:0008378">
    <property type="term" value="F:galactosyltransferase activity"/>
    <property type="evidence" value="ECO:0007669"/>
    <property type="project" value="TreeGrafter"/>
</dbReference>
<evidence type="ECO:0000256" key="7">
    <source>
        <dbReference type="ARBA" id="ARBA00022968"/>
    </source>
</evidence>
<dbReference type="EMBL" id="BMAR01000006">
    <property type="protein sequence ID" value="GFR43600.1"/>
    <property type="molecule type" value="Genomic_DNA"/>
</dbReference>
<keyword evidence="14" id="KW-1185">Reference proteome</keyword>
<feature type="compositionally biased region" description="Low complexity" evidence="12">
    <location>
        <begin position="269"/>
        <end position="289"/>
    </location>
</feature>
<keyword evidence="8" id="KW-1133">Transmembrane helix</keyword>
<dbReference type="PANTHER" id="PTHR11214">
    <property type="entry name" value="BETA-1,3-N-ACETYLGLUCOSAMINYLTRANSFERASE"/>
    <property type="match status" value="1"/>
</dbReference>
<feature type="region of interest" description="Disordered" evidence="12">
    <location>
        <begin position="269"/>
        <end position="292"/>
    </location>
</feature>
<evidence type="ECO:0000256" key="1">
    <source>
        <dbReference type="ARBA" id="ARBA00004323"/>
    </source>
</evidence>
<accession>A0AAD3DKN4</accession>
<dbReference type="GO" id="GO:0000139">
    <property type="term" value="C:Golgi membrane"/>
    <property type="evidence" value="ECO:0007669"/>
    <property type="project" value="UniProtKB-SubCell"/>
</dbReference>
<dbReference type="PANTHER" id="PTHR11214:SF3">
    <property type="entry name" value="BETA-1,3-GALACTOSYLTRANSFERASE 6"/>
    <property type="match status" value="1"/>
</dbReference>
<evidence type="ECO:0000313" key="14">
    <source>
        <dbReference type="Proteomes" id="UP001054857"/>
    </source>
</evidence>
<evidence type="ECO:0000256" key="5">
    <source>
        <dbReference type="ARBA" id="ARBA00022679"/>
    </source>
</evidence>
<sequence>MDIDGEGASSAPRLRIFISSAAQNANRRQALRKSWFRYLADPSIQSSVSVCFVLSKDSESEELAQEQAQHGDLVLVNAPPGYHNLWRKALVFLAWLEERSSSGGGSDSYDFVMHADDDSFLRLDLLVPLMAGWPRQRFYWGYIWDGTGNRVTAPIRNPANKSHMPQEQYPLDYYPPFASGCGFVLSRDLVRALLAQPLPDYRLLDPPFGIHLCGPPELCVLPDGPVTPLHDDRVRPYRPLPTFRPDTLVQHYLRPEEMRPFYQQALEAASGDAAPAAGPSSQQDTSSSSAPAELYNTLVSLGLLRR</sequence>
<keyword evidence="11" id="KW-0464">Manganese</keyword>
<comment type="pathway">
    <text evidence="2">Protein modification; protein glycosylation.</text>
</comment>
<proteinExistence type="inferred from homology"/>
<keyword evidence="9 11" id="KW-0333">Golgi apparatus</keyword>
<evidence type="ECO:0000313" key="13">
    <source>
        <dbReference type="EMBL" id="GFR43600.1"/>
    </source>
</evidence>
<evidence type="ECO:0000256" key="2">
    <source>
        <dbReference type="ARBA" id="ARBA00004922"/>
    </source>
</evidence>
<protein>
    <recommendedName>
        <fullName evidence="11">Hexosyltransferase</fullName>
        <ecNumber evidence="11">2.4.1.-</ecNumber>
    </recommendedName>
</protein>
<dbReference type="InterPro" id="IPR002659">
    <property type="entry name" value="Glyco_trans_31"/>
</dbReference>
<keyword evidence="10" id="KW-0472">Membrane</keyword>
<evidence type="ECO:0000256" key="6">
    <source>
        <dbReference type="ARBA" id="ARBA00022692"/>
    </source>
</evidence>
<dbReference type="EC" id="2.4.1.-" evidence="11"/>
<gene>
    <name evidence="13" type="ORF">Agub_g4697</name>
</gene>
<name>A0AAD3DKN4_9CHLO</name>
<dbReference type="InterPro" id="IPR029044">
    <property type="entry name" value="Nucleotide-diphossugar_trans"/>
</dbReference>
<comment type="subcellular location">
    <subcellularLocation>
        <location evidence="1 11">Golgi apparatus membrane</location>
        <topology evidence="1 11">Single-pass type II membrane protein</topology>
    </subcellularLocation>
</comment>
<evidence type="ECO:0000256" key="3">
    <source>
        <dbReference type="ARBA" id="ARBA00008661"/>
    </source>
</evidence>
<comment type="caution">
    <text evidence="13">The sequence shown here is derived from an EMBL/GenBank/DDBJ whole genome shotgun (WGS) entry which is preliminary data.</text>
</comment>
<keyword evidence="7" id="KW-0735">Signal-anchor</keyword>
<dbReference type="Gene3D" id="3.90.550.50">
    <property type="match status" value="1"/>
</dbReference>
<keyword evidence="6" id="KW-0812">Transmembrane</keyword>
<dbReference type="SUPFAM" id="SSF53448">
    <property type="entry name" value="Nucleotide-diphospho-sugar transferases"/>
    <property type="match status" value="1"/>
</dbReference>
<dbReference type="Pfam" id="PF01762">
    <property type="entry name" value="Galactosyl_T"/>
    <property type="match status" value="1"/>
</dbReference>
<dbReference type="Proteomes" id="UP001054857">
    <property type="component" value="Unassembled WGS sequence"/>
</dbReference>
<keyword evidence="4 11" id="KW-0328">Glycosyltransferase</keyword>
<evidence type="ECO:0000256" key="12">
    <source>
        <dbReference type="SAM" id="MobiDB-lite"/>
    </source>
</evidence>
<evidence type="ECO:0000256" key="9">
    <source>
        <dbReference type="ARBA" id="ARBA00023034"/>
    </source>
</evidence>
<evidence type="ECO:0000256" key="10">
    <source>
        <dbReference type="ARBA" id="ARBA00023136"/>
    </source>
</evidence>
<comment type="similarity">
    <text evidence="3 11">Belongs to the glycosyltransferase 31 family.</text>
</comment>